<proteinExistence type="predicted"/>
<gene>
    <name evidence="1" type="ordered locus">Gobs_1199</name>
</gene>
<dbReference type="RefSeq" id="WP_012947388.1">
    <property type="nucleotide sequence ID" value="NC_013757.1"/>
</dbReference>
<dbReference type="HOGENOM" id="CLU_2355706_0_0_11"/>
<name>D2SAL8_GEOOG</name>
<protein>
    <submittedName>
        <fullName evidence="1">Uncharacterized protein</fullName>
    </submittedName>
</protein>
<dbReference type="AlphaFoldDB" id="D2SAL8"/>
<sequence length="96" mass="10818">MPPPRNREVPAQPSGRLDERLAGALGRVRPLEELTAALEREDDVIRAQVLPGVVKTRPPMVELVIVQRQDDGSEVPWTYDLVMEPDGRLHVRARHP</sequence>
<dbReference type="KEGG" id="gob:Gobs_1199"/>
<accession>D2SAL8</accession>
<evidence type="ECO:0000313" key="2">
    <source>
        <dbReference type="Proteomes" id="UP000001382"/>
    </source>
</evidence>
<dbReference type="EMBL" id="CP001867">
    <property type="protein sequence ID" value="ADB73947.1"/>
    <property type="molecule type" value="Genomic_DNA"/>
</dbReference>
<reference evidence="1 2" key="1">
    <citation type="journal article" date="2010" name="Stand. Genomic Sci.">
        <title>Complete genome sequence of Geodermatophilus obscurus type strain (G-20).</title>
        <authorList>
            <person name="Ivanova N."/>
            <person name="Sikorski J."/>
            <person name="Jando M."/>
            <person name="Munk C."/>
            <person name="Lapidus A."/>
            <person name="Glavina Del Rio T."/>
            <person name="Copeland A."/>
            <person name="Tice H."/>
            <person name="Cheng J.-F."/>
            <person name="Lucas S."/>
            <person name="Chen F."/>
            <person name="Nolan M."/>
            <person name="Bruce D."/>
            <person name="Goodwin L."/>
            <person name="Pitluck S."/>
            <person name="Mavromatis K."/>
            <person name="Mikhailova N."/>
            <person name="Pati A."/>
            <person name="Chen A."/>
            <person name="Palaniappan K."/>
            <person name="Land M."/>
            <person name="Hauser L."/>
            <person name="Chang Y.-J."/>
            <person name="Jeffries C.D."/>
            <person name="Meincke L."/>
            <person name="Brettin T."/>
            <person name="Detter J.C."/>
            <person name="Detter J.C."/>
            <person name="Rohde M."/>
            <person name="Goeker M."/>
            <person name="Bristow J."/>
            <person name="Eisen J.A."/>
            <person name="Markowitz V."/>
            <person name="Hugenholtz P."/>
            <person name="Kyrpides N.C."/>
            <person name="Klenk H.-P."/>
        </authorList>
    </citation>
    <scope>NUCLEOTIDE SEQUENCE [LARGE SCALE GENOMIC DNA]</scope>
    <source>
        <strain evidence="2">ATCC 25078 / DSM 43160 / JCM 3152 / KCC A-0152 / KCTC 9177 / NBRC 13315 / NRRL B-3577 / G-20</strain>
    </source>
</reference>
<keyword evidence="2" id="KW-1185">Reference proteome</keyword>
<dbReference type="STRING" id="526225.Gobs_1199"/>
<dbReference type="Proteomes" id="UP000001382">
    <property type="component" value="Chromosome"/>
</dbReference>
<evidence type="ECO:0000313" key="1">
    <source>
        <dbReference type="EMBL" id="ADB73947.1"/>
    </source>
</evidence>
<reference evidence="2" key="2">
    <citation type="submission" date="2010-01" db="EMBL/GenBank/DDBJ databases">
        <title>The complete genome of Geodermatophilus obscurus DSM 43160.</title>
        <authorList>
            <consortium name="US DOE Joint Genome Institute (JGI-PGF)"/>
            <person name="Lucas S."/>
            <person name="Copeland A."/>
            <person name="Lapidus A."/>
            <person name="Glavina del Rio T."/>
            <person name="Dalin E."/>
            <person name="Tice H."/>
            <person name="Bruce D."/>
            <person name="Goodwin L."/>
            <person name="Pitluck S."/>
            <person name="Kyrpides N."/>
            <person name="Mavromatis K."/>
            <person name="Ivanova N."/>
            <person name="Munk A.C."/>
            <person name="Brettin T."/>
            <person name="Detter J.C."/>
            <person name="Han C."/>
            <person name="Larimer F."/>
            <person name="Land M."/>
            <person name="Hauser L."/>
            <person name="Markowitz V."/>
            <person name="Cheng J.-F."/>
            <person name="Hugenholtz P."/>
            <person name="Woyke T."/>
            <person name="Wu D."/>
            <person name="Jando M."/>
            <person name="Schneider S."/>
            <person name="Klenk H.-P."/>
            <person name="Eisen J.A."/>
        </authorList>
    </citation>
    <scope>NUCLEOTIDE SEQUENCE [LARGE SCALE GENOMIC DNA]</scope>
    <source>
        <strain evidence="2">ATCC 25078 / DSM 43160 / JCM 3152 / KCC A-0152 / KCTC 9177 / NBRC 13315 / NRRL B-3577 / G-20</strain>
    </source>
</reference>
<organism evidence="1 2">
    <name type="scientific">Geodermatophilus obscurus (strain ATCC 25078 / DSM 43160 / JCM 3152 / CCUG 61914 / KCC A-0152 / KCTC 9177 / NBRC 13315 / NRRL B-3577 / G-20)</name>
    <dbReference type="NCBI Taxonomy" id="526225"/>
    <lineage>
        <taxon>Bacteria</taxon>
        <taxon>Bacillati</taxon>
        <taxon>Actinomycetota</taxon>
        <taxon>Actinomycetes</taxon>
        <taxon>Geodermatophilales</taxon>
        <taxon>Geodermatophilaceae</taxon>
        <taxon>Geodermatophilus</taxon>
    </lineage>
</organism>